<evidence type="ECO:0008006" key="11">
    <source>
        <dbReference type="Google" id="ProtNLM"/>
    </source>
</evidence>
<dbReference type="PRINTS" id="PR00463">
    <property type="entry name" value="EP450I"/>
</dbReference>
<sequence>MLCINRVKYFNNIRFFGNSSLTRMIKEDFKDKKILDFQHIPKAKGLPLLGTTLDIMKAGSAPKFHEYIHKRHEELGSIFRENIGPLECLFVSDPDAIREVFLNEGKYPRHPLPDAWKLYERKHRNKRGLLFMDGEEWLYHRKQMNKLLLNRDFTPFHAPIKNSVQRLMDKWATNEASKPIENLENDLYRWSLETIINLMVGSSYNEISVQIDKSLERLSKVLHRVFESSSKLFLVPPQLCEFFGTSTWRDFEESVTETLSISGEIITKCLNEKSRQDGILREMENLEIPREYIERILVDLIIAAGDTTSFSTLWCLHILSGDTNVQENLREEIRGNDTVEADLIPPLRAFIRETLRLYPVAPFVGRIIGGDKTILGNYHISQEVMAIISLFTSGRDPKNFHDPEKFNLHRWCRSEESPVHRPQASLPFALGSRSCIGQKIAVKQMCELLRQVLQRYQLQDLSGPAKPILHMITVPDRKIQVALKKLQ</sequence>
<protein>
    <recommendedName>
        <fullName evidence="11">Cytochrome</fullName>
    </recommendedName>
</protein>
<keyword evidence="7" id="KW-0503">Monooxygenase</keyword>
<name>A0A1B0CLM4_LUTLO</name>
<dbReference type="InterPro" id="IPR036396">
    <property type="entry name" value="Cyt_P450_sf"/>
</dbReference>
<dbReference type="InterPro" id="IPR001128">
    <property type="entry name" value="Cyt_P450"/>
</dbReference>
<keyword evidence="3 8" id="KW-0349">Heme</keyword>
<evidence type="ECO:0000256" key="4">
    <source>
        <dbReference type="ARBA" id="ARBA00022723"/>
    </source>
</evidence>
<dbReference type="InterPro" id="IPR002401">
    <property type="entry name" value="Cyt_P450_E_grp-I"/>
</dbReference>
<dbReference type="PANTHER" id="PTHR24279:SF120">
    <property type="entry name" value="CYTOCHROME P450"/>
    <property type="match status" value="1"/>
</dbReference>
<keyword evidence="4 8" id="KW-0479">Metal-binding</keyword>
<comment type="cofactor">
    <cofactor evidence="1 8">
        <name>heme</name>
        <dbReference type="ChEBI" id="CHEBI:30413"/>
    </cofactor>
</comment>
<dbReference type="GO" id="GO:0020037">
    <property type="term" value="F:heme binding"/>
    <property type="evidence" value="ECO:0007669"/>
    <property type="project" value="InterPro"/>
</dbReference>
<dbReference type="VEuPathDB" id="VectorBase:LLOJ005511"/>
<evidence type="ECO:0000256" key="5">
    <source>
        <dbReference type="ARBA" id="ARBA00023002"/>
    </source>
</evidence>
<dbReference type="PRINTS" id="PR00385">
    <property type="entry name" value="P450"/>
</dbReference>
<reference evidence="9" key="1">
    <citation type="submission" date="2020-05" db="UniProtKB">
        <authorList>
            <consortium name="EnsemblMetazoa"/>
        </authorList>
    </citation>
    <scope>IDENTIFICATION</scope>
    <source>
        <strain evidence="9">Jacobina</strain>
    </source>
</reference>
<evidence type="ECO:0000256" key="1">
    <source>
        <dbReference type="ARBA" id="ARBA00001971"/>
    </source>
</evidence>
<dbReference type="Pfam" id="PF00067">
    <property type="entry name" value="p450"/>
    <property type="match status" value="1"/>
</dbReference>
<evidence type="ECO:0000256" key="2">
    <source>
        <dbReference type="ARBA" id="ARBA00010617"/>
    </source>
</evidence>
<evidence type="ECO:0000256" key="3">
    <source>
        <dbReference type="ARBA" id="ARBA00022617"/>
    </source>
</evidence>
<dbReference type="AlphaFoldDB" id="A0A1B0CLM4"/>
<evidence type="ECO:0000313" key="10">
    <source>
        <dbReference type="Proteomes" id="UP000092461"/>
    </source>
</evidence>
<dbReference type="InterPro" id="IPR050479">
    <property type="entry name" value="CYP11_CYP27_families"/>
</dbReference>
<dbReference type="Gene3D" id="1.10.630.10">
    <property type="entry name" value="Cytochrome P450"/>
    <property type="match status" value="1"/>
</dbReference>
<dbReference type="GO" id="GO:0016705">
    <property type="term" value="F:oxidoreductase activity, acting on paired donors, with incorporation or reduction of molecular oxygen"/>
    <property type="evidence" value="ECO:0007669"/>
    <property type="project" value="InterPro"/>
</dbReference>
<dbReference type="GO" id="GO:0004497">
    <property type="term" value="F:monooxygenase activity"/>
    <property type="evidence" value="ECO:0007669"/>
    <property type="project" value="UniProtKB-KW"/>
</dbReference>
<dbReference type="EMBL" id="AJWK01017455">
    <property type="status" value="NOT_ANNOTATED_CDS"/>
    <property type="molecule type" value="Genomic_DNA"/>
</dbReference>
<dbReference type="Proteomes" id="UP000092461">
    <property type="component" value="Unassembled WGS sequence"/>
</dbReference>
<feature type="binding site" description="axial binding residue" evidence="8">
    <location>
        <position position="435"/>
    </location>
    <ligand>
        <name>heme</name>
        <dbReference type="ChEBI" id="CHEBI:30413"/>
    </ligand>
    <ligandPart>
        <name>Fe</name>
        <dbReference type="ChEBI" id="CHEBI:18248"/>
    </ligandPart>
</feature>
<comment type="similarity">
    <text evidence="2">Belongs to the cytochrome P450 family.</text>
</comment>
<evidence type="ECO:0000313" key="9">
    <source>
        <dbReference type="EnsemblMetazoa" id="LLOJ005511-PA"/>
    </source>
</evidence>
<dbReference type="EnsemblMetazoa" id="LLOJ005511-RA">
    <property type="protein sequence ID" value="LLOJ005511-PA"/>
    <property type="gene ID" value="LLOJ005511"/>
</dbReference>
<keyword evidence="10" id="KW-1185">Reference proteome</keyword>
<proteinExistence type="inferred from homology"/>
<dbReference type="PANTHER" id="PTHR24279">
    <property type="entry name" value="CYTOCHROME P450"/>
    <property type="match status" value="1"/>
</dbReference>
<dbReference type="GO" id="GO:0005506">
    <property type="term" value="F:iron ion binding"/>
    <property type="evidence" value="ECO:0007669"/>
    <property type="project" value="InterPro"/>
</dbReference>
<accession>A0A1B0CLM4</accession>
<keyword evidence="5" id="KW-0560">Oxidoreductase</keyword>
<dbReference type="VEuPathDB" id="VectorBase:LLONM1_002920"/>
<evidence type="ECO:0000256" key="6">
    <source>
        <dbReference type="ARBA" id="ARBA00023004"/>
    </source>
</evidence>
<dbReference type="CDD" id="cd11054">
    <property type="entry name" value="CYP24A1-like"/>
    <property type="match status" value="1"/>
</dbReference>
<organism evidence="9 10">
    <name type="scientific">Lutzomyia longipalpis</name>
    <name type="common">Sand fly</name>
    <dbReference type="NCBI Taxonomy" id="7200"/>
    <lineage>
        <taxon>Eukaryota</taxon>
        <taxon>Metazoa</taxon>
        <taxon>Ecdysozoa</taxon>
        <taxon>Arthropoda</taxon>
        <taxon>Hexapoda</taxon>
        <taxon>Insecta</taxon>
        <taxon>Pterygota</taxon>
        <taxon>Neoptera</taxon>
        <taxon>Endopterygota</taxon>
        <taxon>Diptera</taxon>
        <taxon>Nematocera</taxon>
        <taxon>Psychodoidea</taxon>
        <taxon>Psychodidae</taxon>
        <taxon>Lutzomyia</taxon>
        <taxon>Lutzomyia</taxon>
    </lineage>
</organism>
<dbReference type="SUPFAM" id="SSF48264">
    <property type="entry name" value="Cytochrome P450"/>
    <property type="match status" value="1"/>
</dbReference>
<keyword evidence="6 8" id="KW-0408">Iron</keyword>
<evidence type="ECO:0000256" key="8">
    <source>
        <dbReference type="PIRSR" id="PIRSR602401-1"/>
    </source>
</evidence>
<evidence type="ECO:0000256" key="7">
    <source>
        <dbReference type="ARBA" id="ARBA00023033"/>
    </source>
</evidence>